<dbReference type="InterPro" id="IPR004045">
    <property type="entry name" value="Glutathione_S-Trfase_N"/>
</dbReference>
<proteinExistence type="predicted"/>
<dbReference type="AlphaFoldDB" id="A0A9Q0YTN6"/>
<evidence type="ECO:0000259" key="2">
    <source>
        <dbReference type="PROSITE" id="PS50405"/>
    </source>
</evidence>
<dbReference type="InterPro" id="IPR004046">
    <property type="entry name" value="GST_C"/>
</dbReference>
<dbReference type="Gene3D" id="1.20.1050.130">
    <property type="match status" value="1"/>
</dbReference>
<dbReference type="GO" id="GO:0006749">
    <property type="term" value="P:glutathione metabolic process"/>
    <property type="evidence" value="ECO:0007669"/>
    <property type="project" value="TreeGrafter"/>
</dbReference>
<dbReference type="InterPro" id="IPR050213">
    <property type="entry name" value="GST_superfamily"/>
</dbReference>
<organism evidence="3 4">
    <name type="scientific">Holothuria leucospilota</name>
    <name type="common">Black long sea cucumber</name>
    <name type="synonym">Mertensiothuria leucospilota</name>
    <dbReference type="NCBI Taxonomy" id="206669"/>
    <lineage>
        <taxon>Eukaryota</taxon>
        <taxon>Metazoa</taxon>
        <taxon>Echinodermata</taxon>
        <taxon>Eleutherozoa</taxon>
        <taxon>Echinozoa</taxon>
        <taxon>Holothuroidea</taxon>
        <taxon>Aspidochirotacea</taxon>
        <taxon>Aspidochirotida</taxon>
        <taxon>Holothuriidae</taxon>
        <taxon>Holothuria</taxon>
    </lineage>
</organism>
<dbReference type="PROSITE" id="PS50404">
    <property type="entry name" value="GST_NTER"/>
    <property type="match status" value="1"/>
</dbReference>
<dbReference type="OrthoDB" id="414243at2759"/>
<dbReference type="CDD" id="cd03192">
    <property type="entry name" value="GST_C_Sigma_like"/>
    <property type="match status" value="1"/>
</dbReference>
<dbReference type="InterPro" id="IPR036282">
    <property type="entry name" value="Glutathione-S-Trfase_C_sf"/>
</dbReference>
<reference evidence="3" key="1">
    <citation type="submission" date="2021-10" db="EMBL/GenBank/DDBJ databases">
        <title>Tropical sea cucumber genome reveals ecological adaptation and Cuvierian tubules defense mechanism.</title>
        <authorList>
            <person name="Chen T."/>
        </authorList>
    </citation>
    <scope>NUCLEOTIDE SEQUENCE</scope>
    <source>
        <strain evidence="3">Nanhai2018</strain>
        <tissue evidence="3">Muscle</tissue>
    </source>
</reference>
<gene>
    <name evidence="3" type="ORF">HOLleu_31760</name>
</gene>
<dbReference type="Proteomes" id="UP001152320">
    <property type="component" value="Chromosome 16"/>
</dbReference>
<dbReference type="PANTHER" id="PTHR11571:SF150">
    <property type="entry name" value="GLUTATHIONE S-TRANSFERASE"/>
    <property type="match status" value="1"/>
</dbReference>
<keyword evidence="4" id="KW-1185">Reference proteome</keyword>
<name>A0A9Q0YTN6_HOLLE</name>
<feature type="domain" description="GST C-terminal" evidence="2">
    <location>
        <begin position="17"/>
        <end position="140"/>
    </location>
</feature>
<dbReference type="InterPro" id="IPR010987">
    <property type="entry name" value="Glutathione-S-Trfase_C-like"/>
</dbReference>
<dbReference type="GO" id="GO:0004364">
    <property type="term" value="F:glutathione transferase activity"/>
    <property type="evidence" value="ECO:0007669"/>
    <property type="project" value="TreeGrafter"/>
</dbReference>
<dbReference type="PROSITE" id="PS50405">
    <property type="entry name" value="GST_CTER"/>
    <property type="match status" value="1"/>
</dbReference>
<dbReference type="Pfam" id="PF14497">
    <property type="entry name" value="GST_C_3"/>
    <property type="match status" value="1"/>
</dbReference>
<evidence type="ECO:0000259" key="1">
    <source>
        <dbReference type="PROSITE" id="PS50404"/>
    </source>
</evidence>
<dbReference type="SUPFAM" id="SSF47616">
    <property type="entry name" value="GST C-terminal domain-like"/>
    <property type="match status" value="1"/>
</dbReference>
<protein>
    <submittedName>
        <fullName evidence="3">S-crystallin SL11</fullName>
    </submittedName>
</protein>
<evidence type="ECO:0000313" key="4">
    <source>
        <dbReference type="Proteomes" id="UP001152320"/>
    </source>
</evidence>
<dbReference type="EMBL" id="JAIZAY010000016">
    <property type="protein sequence ID" value="KAJ8026817.1"/>
    <property type="molecule type" value="Genomic_DNA"/>
</dbReference>
<comment type="caution">
    <text evidence="3">The sequence shown here is derived from an EMBL/GenBank/DDBJ whole genome shotgun (WGS) entry which is preliminary data.</text>
</comment>
<sequence>MAINRYLARKFGLYGENDIEKARIDVVLEVLNEFNNHATKVYYEKDEKRKQQLLKELTEVQAPKYLGLLEKLLKANQGGDGFFVGSKISLAEIVVFNGIYDNLALFAITNKEPKLQALVDRVKALPQIDAWLKKRPQTEM</sequence>
<dbReference type="PANTHER" id="PTHR11571">
    <property type="entry name" value="GLUTATHIONE S-TRANSFERASE"/>
    <property type="match status" value="1"/>
</dbReference>
<feature type="domain" description="GST N-terminal" evidence="1">
    <location>
        <begin position="1"/>
        <end position="15"/>
    </location>
</feature>
<accession>A0A9Q0YTN6</accession>
<evidence type="ECO:0000313" key="3">
    <source>
        <dbReference type="EMBL" id="KAJ8026817.1"/>
    </source>
</evidence>